<evidence type="ECO:0000313" key="1">
    <source>
        <dbReference type="EMBL" id="ABR49553.1"/>
    </source>
</evidence>
<dbReference type="Proteomes" id="UP000001572">
    <property type="component" value="Chromosome"/>
</dbReference>
<dbReference type="EMBL" id="CP000724">
    <property type="protein sequence ID" value="ABR49553.1"/>
    <property type="molecule type" value="Genomic_DNA"/>
</dbReference>
<dbReference type="KEGG" id="amt:Amet_3425"/>
<protein>
    <recommendedName>
        <fullName evidence="3">ATP-grasp domain-containing protein</fullName>
    </recommendedName>
</protein>
<sequence>MKLLWLKSLKPNEMALNISLFKKLKQPKIIILHFGMLIMKFKVIIKNNLSDDTIGLPKNFSNKYTIPTNIPYDVYCKAGEIYLGPVIAFVSRGGFKQLKKQKYIRSLPSFLDYNSIKGLIIICTKGSIDVDSGMIKGYYFDPRATDSELEWKYGEFPLPNAILNHSLMSQEKISALRKKMGDKVFNSYWLNLDKWETWEFLSNNPMLKDHLPYTEKFLGFKQLNYLLEKYSSIYLKPAKRARGIGLMKLDKDNTGISLVDYKKKKYYFNDNQSLALFLNNKLAIPYIIQQAVYFKKNDRHVDFRLILQKNSKKEWSLTGLIARIAQEGSIITNKKGREKSILGRKALTSIFKVSEERAKKIEVDMTQVVIETVKMYERKGYHLGDVAADIAVDSNLKVWLLELQLNYGVNARTIEGLRDFFEKVISVPFKYAKALAGFEK</sequence>
<dbReference type="eggNOG" id="COG0189">
    <property type="taxonomic scope" value="Bacteria"/>
</dbReference>
<gene>
    <name evidence="1" type="ordered locus">Amet_3425</name>
</gene>
<reference evidence="2" key="1">
    <citation type="journal article" date="2016" name="Genome Announc.">
        <title>Complete genome sequence of Alkaliphilus metalliredigens strain QYMF, an alkaliphilic and metal-reducing bacterium isolated from borax-contaminated leachate ponds.</title>
        <authorList>
            <person name="Hwang C."/>
            <person name="Copeland A."/>
            <person name="Lucas S."/>
            <person name="Lapidus A."/>
            <person name="Barry K."/>
            <person name="Detter J.C."/>
            <person name="Glavina Del Rio T."/>
            <person name="Hammon N."/>
            <person name="Israni S."/>
            <person name="Dalin E."/>
            <person name="Tice H."/>
            <person name="Pitluck S."/>
            <person name="Chertkov O."/>
            <person name="Brettin T."/>
            <person name="Bruce D."/>
            <person name="Han C."/>
            <person name="Schmutz J."/>
            <person name="Larimer F."/>
            <person name="Land M.L."/>
            <person name="Hauser L."/>
            <person name="Kyrpides N."/>
            <person name="Mikhailova N."/>
            <person name="Ye Q."/>
            <person name="Zhou J."/>
            <person name="Richardson P."/>
            <person name="Fields M.W."/>
        </authorList>
    </citation>
    <scope>NUCLEOTIDE SEQUENCE [LARGE SCALE GENOMIC DNA]</scope>
    <source>
        <strain evidence="2">QYMF</strain>
    </source>
</reference>
<accession>A6TTN5</accession>
<proteinExistence type="predicted"/>
<organism evidence="1 2">
    <name type="scientific">Alkaliphilus metalliredigens (strain QYMF)</name>
    <dbReference type="NCBI Taxonomy" id="293826"/>
    <lineage>
        <taxon>Bacteria</taxon>
        <taxon>Bacillati</taxon>
        <taxon>Bacillota</taxon>
        <taxon>Clostridia</taxon>
        <taxon>Peptostreptococcales</taxon>
        <taxon>Natronincolaceae</taxon>
        <taxon>Alkaliphilus</taxon>
    </lineage>
</organism>
<evidence type="ECO:0000313" key="2">
    <source>
        <dbReference type="Proteomes" id="UP000001572"/>
    </source>
</evidence>
<dbReference type="STRING" id="293826.Amet_3425"/>
<keyword evidence="2" id="KW-1185">Reference proteome</keyword>
<name>A6TTN5_ALKMQ</name>
<dbReference type="HOGENOM" id="CLU_044334_3_0_9"/>
<dbReference type="AlphaFoldDB" id="A6TTN5"/>
<dbReference type="OrthoDB" id="1809801at2"/>
<dbReference type="Pfam" id="PF14398">
    <property type="entry name" value="ATPgrasp_YheCD"/>
    <property type="match status" value="1"/>
</dbReference>
<dbReference type="InterPro" id="IPR026838">
    <property type="entry name" value="YheC/D"/>
</dbReference>
<evidence type="ECO:0008006" key="3">
    <source>
        <dbReference type="Google" id="ProtNLM"/>
    </source>
</evidence>